<comment type="subcellular location">
    <subcellularLocation>
        <location evidence="2">Mitochondrion matrix</location>
    </subcellularLocation>
</comment>
<evidence type="ECO:0000256" key="11">
    <source>
        <dbReference type="ARBA" id="ARBA00023128"/>
    </source>
</evidence>
<dbReference type="Gene3D" id="1.10.1370.10">
    <property type="entry name" value="Neurolysin, domain 3"/>
    <property type="match status" value="1"/>
</dbReference>
<dbReference type="PANTHER" id="PTHR11804">
    <property type="entry name" value="PROTEASE M3 THIMET OLIGOPEPTIDASE-RELATED"/>
    <property type="match status" value="1"/>
</dbReference>
<dbReference type="InterPro" id="IPR001567">
    <property type="entry name" value="Pept_M3A_M3B_dom"/>
</dbReference>
<evidence type="ECO:0000256" key="2">
    <source>
        <dbReference type="ARBA" id="ARBA00004305"/>
    </source>
</evidence>
<evidence type="ECO:0000256" key="3">
    <source>
        <dbReference type="ARBA" id="ARBA00006040"/>
    </source>
</evidence>
<comment type="caution">
    <text evidence="14">The sequence shown here is derived from an EMBL/GenBank/DDBJ whole genome shotgun (WGS) entry which is preliminary data.</text>
</comment>
<evidence type="ECO:0000256" key="4">
    <source>
        <dbReference type="ARBA" id="ARBA00012441"/>
    </source>
</evidence>
<dbReference type="Pfam" id="PF01432">
    <property type="entry name" value="Peptidase_M3"/>
    <property type="match status" value="1"/>
</dbReference>
<feature type="domain" description="Peptidase M3A/M3B catalytic" evidence="13">
    <location>
        <begin position="126"/>
        <end position="518"/>
    </location>
</feature>
<comment type="catalytic activity">
    <reaction evidence="1">
        <text>Release of an N-terminal octapeptide as second stage of processing of some proteins imported into the mitochondrion.</text>
        <dbReference type="EC" id="3.4.24.59"/>
    </reaction>
</comment>
<sequence>MKSDSQKALKRVTNYPAISQSLSHEERAVASALINDFEKSGVGMPQSTRARFVDLNDKILALGQAFTEVSHPYVDHVEFDDPVKSLEGLPPPHIQHLMNNTKKKGKSNVAAVRTGSPLAYSVLRLAQREESRRAMYVALNSGSPRQLGLLEEMLRTRGELANLLGKESYGEMTLGDKMVQSPEHAMRFLESAAKSHRPLAESDLSILQNLKRRHTNNPSAQVEAWDQYFYTRFVSPSPSHSTDTSPSEPLTTSSLRPYFTIGNTFKGLSTLFQSLYGIRLEPSTTLLGETWHSEVRKLDVVHETEGKIGTIYCDLLQREDGGRKYDSAAHFTVRCSRLVTREEMRERRWEGDGFRNKEAEKVVEGGVKQLPVIVLVTDFVRSQGGGATLLSFEDVKTLFHEMGHAMHSMLARTDYQHIAGTRVQMDFVEVPSVFTEHFTSSPSFLATFARHHKTNEPAQITHLKSFLSCQQSQTFKALELQNQIQMALLDQLYHSSLATSPSFSTTQILKDLQNRVNVFP</sequence>
<keyword evidence="15" id="KW-1185">Reference proteome</keyword>
<dbReference type="GO" id="GO:0004222">
    <property type="term" value="F:metalloendopeptidase activity"/>
    <property type="evidence" value="ECO:0007669"/>
    <property type="project" value="UniProtKB-EC"/>
</dbReference>
<evidence type="ECO:0000256" key="5">
    <source>
        <dbReference type="ARBA" id="ARBA00022670"/>
    </source>
</evidence>
<comment type="cofactor">
    <cofactor evidence="12">
        <name>Zn(2+)</name>
        <dbReference type="ChEBI" id="CHEBI:29105"/>
    </cofactor>
    <text evidence="12">Binds 1 zinc ion.</text>
</comment>
<dbReference type="GO" id="GO:0046872">
    <property type="term" value="F:metal ion binding"/>
    <property type="evidence" value="ECO:0007669"/>
    <property type="project" value="UniProtKB-UniRule"/>
</dbReference>
<dbReference type="GO" id="GO:0006627">
    <property type="term" value="P:protein processing involved in protein targeting to mitochondrion"/>
    <property type="evidence" value="ECO:0007669"/>
    <property type="project" value="TreeGrafter"/>
</dbReference>
<dbReference type="InterPro" id="IPR024077">
    <property type="entry name" value="Neurolysin/TOP_dom2"/>
</dbReference>
<proteinExistence type="inferred from homology"/>
<comment type="similarity">
    <text evidence="3 12">Belongs to the peptidase M3 family.</text>
</comment>
<evidence type="ECO:0000313" key="14">
    <source>
        <dbReference type="EMBL" id="KAJ3035088.1"/>
    </source>
</evidence>
<dbReference type="PANTHER" id="PTHR11804:SF79">
    <property type="entry name" value="MITOCHONDRIAL INTERMEDIATE PEPTIDASE"/>
    <property type="match status" value="1"/>
</dbReference>
<dbReference type="Proteomes" id="UP001212841">
    <property type="component" value="Unassembled WGS sequence"/>
</dbReference>
<dbReference type="EC" id="3.4.24.59" evidence="4"/>
<dbReference type="InterPro" id="IPR024079">
    <property type="entry name" value="MetalloPept_cat_dom_sf"/>
</dbReference>
<dbReference type="GO" id="GO:0006518">
    <property type="term" value="P:peptide metabolic process"/>
    <property type="evidence" value="ECO:0007669"/>
    <property type="project" value="TreeGrafter"/>
</dbReference>
<keyword evidence="9" id="KW-0809">Transit peptide</keyword>
<organism evidence="14 15">
    <name type="scientific">Rhizophlyctis rosea</name>
    <dbReference type="NCBI Taxonomy" id="64517"/>
    <lineage>
        <taxon>Eukaryota</taxon>
        <taxon>Fungi</taxon>
        <taxon>Fungi incertae sedis</taxon>
        <taxon>Chytridiomycota</taxon>
        <taxon>Chytridiomycota incertae sedis</taxon>
        <taxon>Chytridiomycetes</taxon>
        <taxon>Rhizophlyctidales</taxon>
        <taxon>Rhizophlyctidaceae</taxon>
        <taxon>Rhizophlyctis</taxon>
    </lineage>
</organism>
<evidence type="ECO:0000256" key="8">
    <source>
        <dbReference type="ARBA" id="ARBA00022833"/>
    </source>
</evidence>
<accession>A0AAD5S1G2</accession>
<feature type="non-terminal residue" evidence="14">
    <location>
        <position position="1"/>
    </location>
</feature>
<keyword evidence="8 12" id="KW-0862">Zinc</keyword>
<dbReference type="SUPFAM" id="SSF55486">
    <property type="entry name" value="Metalloproteases ('zincins'), catalytic domain"/>
    <property type="match status" value="1"/>
</dbReference>
<evidence type="ECO:0000256" key="6">
    <source>
        <dbReference type="ARBA" id="ARBA00022723"/>
    </source>
</evidence>
<evidence type="ECO:0000256" key="1">
    <source>
        <dbReference type="ARBA" id="ARBA00000436"/>
    </source>
</evidence>
<dbReference type="InterPro" id="IPR045090">
    <property type="entry name" value="Pept_M3A_M3B"/>
</dbReference>
<keyword evidence="7 12" id="KW-0378">Hydrolase</keyword>
<dbReference type="Gene3D" id="3.40.390.10">
    <property type="entry name" value="Collagenase (Catalytic Domain)"/>
    <property type="match status" value="1"/>
</dbReference>
<dbReference type="AlphaFoldDB" id="A0AAD5S1G2"/>
<keyword evidence="11" id="KW-0496">Mitochondrion</keyword>
<reference evidence="14" key="1">
    <citation type="submission" date="2020-05" db="EMBL/GenBank/DDBJ databases">
        <title>Phylogenomic resolution of chytrid fungi.</title>
        <authorList>
            <person name="Stajich J.E."/>
            <person name="Amses K."/>
            <person name="Simmons R."/>
            <person name="Seto K."/>
            <person name="Myers J."/>
            <person name="Bonds A."/>
            <person name="Quandt C.A."/>
            <person name="Barry K."/>
            <person name="Liu P."/>
            <person name="Grigoriev I."/>
            <person name="Longcore J.E."/>
            <person name="James T.Y."/>
        </authorList>
    </citation>
    <scope>NUCLEOTIDE SEQUENCE</scope>
    <source>
        <strain evidence="14">JEL0318</strain>
    </source>
</reference>
<dbReference type="GO" id="GO:0005759">
    <property type="term" value="C:mitochondrial matrix"/>
    <property type="evidence" value="ECO:0007669"/>
    <property type="project" value="UniProtKB-SubCell"/>
</dbReference>
<dbReference type="EMBL" id="JADGJD010002083">
    <property type="protein sequence ID" value="KAJ3035088.1"/>
    <property type="molecule type" value="Genomic_DNA"/>
</dbReference>
<name>A0AAD5S1G2_9FUNG</name>
<evidence type="ECO:0000256" key="7">
    <source>
        <dbReference type="ARBA" id="ARBA00022801"/>
    </source>
</evidence>
<evidence type="ECO:0000256" key="9">
    <source>
        <dbReference type="ARBA" id="ARBA00022946"/>
    </source>
</evidence>
<dbReference type="CDD" id="cd06457">
    <property type="entry name" value="M3A_MIP"/>
    <property type="match status" value="1"/>
</dbReference>
<evidence type="ECO:0000313" key="15">
    <source>
        <dbReference type="Proteomes" id="UP001212841"/>
    </source>
</evidence>
<gene>
    <name evidence="14" type="primary">OCT1</name>
    <name evidence="14" type="ORF">HK097_004292</name>
</gene>
<keyword evidence="5 12" id="KW-0645">Protease</keyword>
<keyword evidence="10 12" id="KW-0482">Metalloprotease</keyword>
<evidence type="ECO:0000256" key="12">
    <source>
        <dbReference type="RuleBase" id="RU003435"/>
    </source>
</evidence>
<evidence type="ECO:0000256" key="10">
    <source>
        <dbReference type="ARBA" id="ARBA00023049"/>
    </source>
</evidence>
<keyword evidence="6 12" id="KW-0479">Metal-binding</keyword>
<evidence type="ECO:0000259" key="13">
    <source>
        <dbReference type="Pfam" id="PF01432"/>
    </source>
</evidence>
<dbReference type="InterPro" id="IPR033851">
    <property type="entry name" value="M3A_MIP"/>
</dbReference>
<protein>
    <recommendedName>
        <fullName evidence="4">mitochondrial intermediate peptidase</fullName>
        <ecNumber evidence="4">3.4.24.59</ecNumber>
    </recommendedName>
</protein>